<keyword evidence="5" id="KW-1185">Reference proteome</keyword>
<evidence type="ECO:0000256" key="1">
    <source>
        <dbReference type="ARBA" id="ARBA00022884"/>
    </source>
</evidence>
<dbReference type="InterPro" id="IPR000504">
    <property type="entry name" value="RRM_dom"/>
</dbReference>
<evidence type="ECO:0000259" key="3">
    <source>
        <dbReference type="PROSITE" id="PS50102"/>
    </source>
</evidence>
<dbReference type="SMART" id="SM00360">
    <property type="entry name" value="RRM"/>
    <property type="match status" value="1"/>
</dbReference>
<sequence length="109" mass="11729">MAKELYVGHLPYEATADDLRRLFSVAGTVTSVHIITDPATGKSKGCGYVRMAAEEQLKEAIDCLDGALMGDRIITVSIANPQKTTTRPAGRPSPGMKPGSRRSRARQKS</sequence>
<dbReference type="InterPro" id="IPR052462">
    <property type="entry name" value="SLIRP/GR-RBP-like"/>
</dbReference>
<dbReference type="RefSeq" id="WP_305731000.1">
    <property type="nucleotide sequence ID" value="NZ_OW150024.1"/>
</dbReference>
<dbReference type="EMBL" id="OW150024">
    <property type="protein sequence ID" value="CAH2030027.1"/>
    <property type="molecule type" value="Genomic_DNA"/>
</dbReference>
<dbReference type="PANTHER" id="PTHR48027">
    <property type="entry name" value="HETEROGENEOUS NUCLEAR RIBONUCLEOPROTEIN 87F-RELATED"/>
    <property type="match status" value="1"/>
</dbReference>
<evidence type="ECO:0000256" key="2">
    <source>
        <dbReference type="SAM" id="MobiDB-lite"/>
    </source>
</evidence>
<dbReference type="Pfam" id="PF00076">
    <property type="entry name" value="RRM_1"/>
    <property type="match status" value="1"/>
</dbReference>
<evidence type="ECO:0000313" key="5">
    <source>
        <dbReference type="Proteomes" id="UP001295463"/>
    </source>
</evidence>
<evidence type="ECO:0000313" key="4">
    <source>
        <dbReference type="EMBL" id="CAH2030027.1"/>
    </source>
</evidence>
<dbReference type="SUPFAM" id="SSF54928">
    <property type="entry name" value="RNA-binding domain, RBD"/>
    <property type="match status" value="1"/>
</dbReference>
<dbReference type="Gene3D" id="3.30.70.330">
    <property type="match status" value="1"/>
</dbReference>
<organism evidence="4 5">
    <name type="scientific">Trichlorobacter ammonificans</name>
    <dbReference type="NCBI Taxonomy" id="2916410"/>
    <lineage>
        <taxon>Bacteria</taxon>
        <taxon>Pseudomonadati</taxon>
        <taxon>Thermodesulfobacteriota</taxon>
        <taxon>Desulfuromonadia</taxon>
        <taxon>Geobacterales</taxon>
        <taxon>Geobacteraceae</taxon>
        <taxon>Trichlorobacter</taxon>
    </lineage>
</organism>
<accession>A0ABM9D590</accession>
<feature type="compositionally biased region" description="Basic residues" evidence="2">
    <location>
        <begin position="99"/>
        <end position="109"/>
    </location>
</feature>
<dbReference type="InterPro" id="IPR012677">
    <property type="entry name" value="Nucleotide-bd_a/b_plait_sf"/>
</dbReference>
<dbReference type="Proteomes" id="UP001295463">
    <property type="component" value="Chromosome"/>
</dbReference>
<reference evidence="4 5" key="1">
    <citation type="submission" date="2022-03" db="EMBL/GenBank/DDBJ databases">
        <authorList>
            <person name="Koch H."/>
        </authorList>
    </citation>
    <scope>NUCLEOTIDE SEQUENCE [LARGE SCALE GENOMIC DNA]</scope>
    <source>
        <strain evidence="4 5">G1</strain>
    </source>
</reference>
<keyword evidence="1" id="KW-0694">RNA-binding</keyword>
<proteinExistence type="predicted"/>
<protein>
    <submittedName>
        <fullName evidence="4">RNP-1 like RNA-binding protein</fullName>
    </submittedName>
</protein>
<feature type="compositionally biased region" description="Polar residues" evidence="2">
    <location>
        <begin position="78"/>
        <end position="87"/>
    </location>
</feature>
<feature type="domain" description="RRM" evidence="3">
    <location>
        <begin position="3"/>
        <end position="81"/>
    </location>
</feature>
<dbReference type="PROSITE" id="PS50102">
    <property type="entry name" value="RRM"/>
    <property type="match status" value="1"/>
</dbReference>
<dbReference type="InterPro" id="IPR035979">
    <property type="entry name" value="RBD_domain_sf"/>
</dbReference>
<name>A0ABM9D590_9BACT</name>
<gene>
    <name evidence="4" type="ORF">GEAMG1_0205</name>
</gene>
<feature type="region of interest" description="Disordered" evidence="2">
    <location>
        <begin position="78"/>
        <end position="109"/>
    </location>
</feature>